<evidence type="ECO:0008006" key="3">
    <source>
        <dbReference type="Google" id="ProtNLM"/>
    </source>
</evidence>
<proteinExistence type="predicted"/>
<keyword evidence="2" id="KW-1185">Reference proteome</keyword>
<dbReference type="AlphaFoldDB" id="E9I199"/>
<sequence length="110" mass="11954">VKFVKSIGGANGRDAIKRAWSALTTIECRAYCNWLGIKKGANQKYGLKGTAIVKAVLDGIKLNALTKDMTLQEFESSTSSFFVRAPDLLKKRKEKAALNGSRDSDAEKSG</sequence>
<accession>E9I199</accession>
<name>E9I199_DAPPU</name>
<dbReference type="EMBL" id="GL733735">
    <property type="protein sequence ID" value="EFX62231.1"/>
    <property type="molecule type" value="Genomic_DNA"/>
</dbReference>
<feature type="non-terminal residue" evidence="1">
    <location>
        <position position="110"/>
    </location>
</feature>
<evidence type="ECO:0000313" key="2">
    <source>
        <dbReference type="Proteomes" id="UP000000305"/>
    </source>
</evidence>
<dbReference type="Proteomes" id="UP000000305">
    <property type="component" value="Unassembled WGS sequence"/>
</dbReference>
<protein>
    <recommendedName>
        <fullName evidence="3">DUF4806 domain-containing protein</fullName>
    </recommendedName>
</protein>
<dbReference type="PANTHER" id="PTHR34153">
    <property type="entry name" value="SI:CH211-262H13.3-RELATED-RELATED"/>
    <property type="match status" value="1"/>
</dbReference>
<dbReference type="OrthoDB" id="10433527at2759"/>
<reference evidence="1 2" key="1">
    <citation type="journal article" date="2011" name="Science">
        <title>The ecoresponsive genome of Daphnia pulex.</title>
        <authorList>
            <person name="Colbourne J.K."/>
            <person name="Pfrender M.E."/>
            <person name="Gilbert D."/>
            <person name="Thomas W.K."/>
            <person name="Tucker A."/>
            <person name="Oakley T.H."/>
            <person name="Tokishita S."/>
            <person name="Aerts A."/>
            <person name="Arnold G.J."/>
            <person name="Basu M.K."/>
            <person name="Bauer D.J."/>
            <person name="Caceres C.E."/>
            <person name="Carmel L."/>
            <person name="Casola C."/>
            <person name="Choi J.H."/>
            <person name="Detter J.C."/>
            <person name="Dong Q."/>
            <person name="Dusheyko S."/>
            <person name="Eads B.D."/>
            <person name="Frohlich T."/>
            <person name="Geiler-Samerotte K.A."/>
            <person name="Gerlach D."/>
            <person name="Hatcher P."/>
            <person name="Jogdeo S."/>
            <person name="Krijgsveld J."/>
            <person name="Kriventseva E.V."/>
            <person name="Kultz D."/>
            <person name="Laforsch C."/>
            <person name="Lindquist E."/>
            <person name="Lopez J."/>
            <person name="Manak J.R."/>
            <person name="Muller J."/>
            <person name="Pangilinan J."/>
            <person name="Patwardhan R.P."/>
            <person name="Pitluck S."/>
            <person name="Pritham E.J."/>
            <person name="Rechtsteiner A."/>
            <person name="Rho M."/>
            <person name="Rogozin I.B."/>
            <person name="Sakarya O."/>
            <person name="Salamov A."/>
            <person name="Schaack S."/>
            <person name="Shapiro H."/>
            <person name="Shiga Y."/>
            <person name="Skalitzky C."/>
            <person name="Smith Z."/>
            <person name="Souvorov A."/>
            <person name="Sung W."/>
            <person name="Tang Z."/>
            <person name="Tsuchiya D."/>
            <person name="Tu H."/>
            <person name="Vos H."/>
            <person name="Wang M."/>
            <person name="Wolf Y.I."/>
            <person name="Yamagata H."/>
            <person name="Yamada T."/>
            <person name="Ye Y."/>
            <person name="Shaw J.R."/>
            <person name="Andrews J."/>
            <person name="Crease T.J."/>
            <person name="Tang H."/>
            <person name="Lucas S.M."/>
            <person name="Robertson H.M."/>
            <person name="Bork P."/>
            <person name="Koonin E.V."/>
            <person name="Zdobnov E.M."/>
            <person name="Grigoriev I.V."/>
            <person name="Lynch M."/>
            <person name="Boore J.L."/>
        </authorList>
    </citation>
    <scope>NUCLEOTIDE SEQUENCE [LARGE SCALE GENOMIC DNA]</scope>
</reference>
<dbReference type="PANTHER" id="PTHR34153:SF2">
    <property type="entry name" value="SI:CH211-262H13.3-RELATED"/>
    <property type="match status" value="1"/>
</dbReference>
<gene>
    <name evidence="1" type="ORF">DAPPUDRAFT_270765</name>
</gene>
<dbReference type="KEGG" id="dpx:DAPPUDRAFT_270765"/>
<organism evidence="1 2">
    <name type="scientific">Daphnia pulex</name>
    <name type="common">Water flea</name>
    <dbReference type="NCBI Taxonomy" id="6669"/>
    <lineage>
        <taxon>Eukaryota</taxon>
        <taxon>Metazoa</taxon>
        <taxon>Ecdysozoa</taxon>
        <taxon>Arthropoda</taxon>
        <taxon>Crustacea</taxon>
        <taxon>Branchiopoda</taxon>
        <taxon>Diplostraca</taxon>
        <taxon>Cladocera</taxon>
        <taxon>Anomopoda</taxon>
        <taxon>Daphniidae</taxon>
        <taxon>Daphnia</taxon>
    </lineage>
</organism>
<dbReference type="InParanoid" id="E9I199"/>
<evidence type="ECO:0000313" key="1">
    <source>
        <dbReference type="EMBL" id="EFX62231.1"/>
    </source>
</evidence>
<dbReference type="HOGENOM" id="CLU_2177301_0_0_1"/>
<dbReference type="PhylomeDB" id="E9I199"/>